<evidence type="ECO:0000259" key="1">
    <source>
        <dbReference type="PROSITE" id="PS50965"/>
    </source>
</evidence>
<proteinExistence type="predicted"/>
<dbReference type="Pfam" id="PF08378">
    <property type="entry name" value="NERD"/>
    <property type="match status" value="1"/>
</dbReference>
<gene>
    <name evidence="2" type="ORF">AFL42_12555</name>
</gene>
<sequence length="322" mass="37753">MIEGSRGKKFEYLALKALESRIPSNHPVKEKVLKDFKIKHAEVKGENEVKYQLRFLDNKNFIVLYNLRLKDENGYFQMDFLVMTKSFILNVDSKNWQGTCIFGANGQVTRKLPDGSKKGILNPIDQVKMQVRRLRRWMNNHHFPDIPIKFLSVSSFPTNIIERETAQDHIPDEVIHSSDLIFRIDKLEQMYKKDILTEHQLQKLSYLLQKSHCPADQNLFEKYELSRKDILKGVFCPKCNALPMIRHQRKWYCKNCKHVSTDAHRLALNDYILLFGEWITNKQARDFLLISSAQVTKYMLGKECVSTVGSTKGKKYKLRLKL</sequence>
<organism evidence="2 3">
    <name type="scientific">Oceanobacillus caeni</name>
    <dbReference type="NCBI Taxonomy" id="405946"/>
    <lineage>
        <taxon>Bacteria</taxon>
        <taxon>Bacillati</taxon>
        <taxon>Bacillota</taxon>
        <taxon>Bacilli</taxon>
        <taxon>Bacillales</taxon>
        <taxon>Bacillaceae</taxon>
        <taxon>Oceanobacillus</taxon>
    </lineage>
</organism>
<dbReference type="EMBL" id="LGTK01000047">
    <property type="protein sequence ID" value="KPH73458.1"/>
    <property type="molecule type" value="Genomic_DNA"/>
</dbReference>
<dbReference type="InterPro" id="IPR011528">
    <property type="entry name" value="NERD"/>
</dbReference>
<name>A0ABR5MHY5_9BACI</name>
<accession>A0ABR5MHY5</accession>
<dbReference type="RefSeq" id="WP_047185826.1">
    <property type="nucleotide sequence ID" value="NZ_JANKBL010000010.1"/>
</dbReference>
<protein>
    <recommendedName>
        <fullName evidence="1">NERD domain-containing protein</fullName>
    </recommendedName>
</protein>
<reference evidence="2 3" key="1">
    <citation type="submission" date="2015-07" db="EMBL/GenBank/DDBJ databases">
        <title>High-quality draft genome sequence of Oceanobacillus caeni HM6, a bacillus isolated from a human feces.</title>
        <authorList>
            <person name="Kumar J."/>
            <person name="Verma M.K."/>
            <person name="Pandey R."/>
            <person name="Bhambi M."/>
            <person name="Chauhan N."/>
        </authorList>
    </citation>
    <scope>NUCLEOTIDE SEQUENCE [LARGE SCALE GENOMIC DNA]</scope>
    <source>
        <strain evidence="2 3">HM6</strain>
    </source>
</reference>
<comment type="caution">
    <text evidence="2">The sequence shown here is derived from an EMBL/GenBank/DDBJ whole genome shotgun (WGS) entry which is preliminary data.</text>
</comment>
<keyword evidence="3" id="KW-1185">Reference proteome</keyword>
<feature type="domain" description="NERD" evidence="1">
    <location>
        <begin position="41"/>
        <end position="157"/>
    </location>
</feature>
<dbReference type="Proteomes" id="UP000037854">
    <property type="component" value="Unassembled WGS sequence"/>
</dbReference>
<evidence type="ECO:0000313" key="2">
    <source>
        <dbReference type="EMBL" id="KPH73458.1"/>
    </source>
</evidence>
<evidence type="ECO:0000313" key="3">
    <source>
        <dbReference type="Proteomes" id="UP000037854"/>
    </source>
</evidence>
<dbReference type="PROSITE" id="PS50965">
    <property type="entry name" value="NERD"/>
    <property type="match status" value="1"/>
</dbReference>